<sequence length="55" mass="5998">MDSEKLLEKGLCIILVKDSLAVIIVPTYNSRDASIIKGCYCRPGITILCIQTTAI</sequence>
<reference evidence="1" key="1">
    <citation type="submission" date="2014-09" db="EMBL/GenBank/DDBJ databases">
        <authorList>
            <person name="Magalhaes I.L.F."/>
            <person name="Oliveira U."/>
            <person name="Santos F.R."/>
            <person name="Vidigal T.H.D.A."/>
            <person name="Brescovit A.D."/>
            <person name="Santos A.J."/>
        </authorList>
    </citation>
    <scope>NUCLEOTIDE SEQUENCE</scope>
    <source>
        <tissue evidence="1">Shoot tissue taken approximately 20 cm above the soil surface</tissue>
    </source>
</reference>
<dbReference type="AlphaFoldDB" id="A0A0A9GY51"/>
<reference evidence="1" key="2">
    <citation type="journal article" date="2015" name="Data Brief">
        <title>Shoot transcriptome of the giant reed, Arundo donax.</title>
        <authorList>
            <person name="Barrero R.A."/>
            <person name="Guerrero F.D."/>
            <person name="Moolhuijzen P."/>
            <person name="Goolsby J.A."/>
            <person name="Tidwell J."/>
            <person name="Bellgard S.E."/>
            <person name="Bellgard M.I."/>
        </authorList>
    </citation>
    <scope>NUCLEOTIDE SEQUENCE</scope>
    <source>
        <tissue evidence="1">Shoot tissue taken approximately 20 cm above the soil surface</tissue>
    </source>
</reference>
<evidence type="ECO:0000313" key="1">
    <source>
        <dbReference type="EMBL" id="JAE29925.1"/>
    </source>
</evidence>
<proteinExistence type="predicted"/>
<organism evidence="1">
    <name type="scientific">Arundo donax</name>
    <name type="common">Giant reed</name>
    <name type="synonym">Donax arundinaceus</name>
    <dbReference type="NCBI Taxonomy" id="35708"/>
    <lineage>
        <taxon>Eukaryota</taxon>
        <taxon>Viridiplantae</taxon>
        <taxon>Streptophyta</taxon>
        <taxon>Embryophyta</taxon>
        <taxon>Tracheophyta</taxon>
        <taxon>Spermatophyta</taxon>
        <taxon>Magnoliopsida</taxon>
        <taxon>Liliopsida</taxon>
        <taxon>Poales</taxon>
        <taxon>Poaceae</taxon>
        <taxon>PACMAD clade</taxon>
        <taxon>Arundinoideae</taxon>
        <taxon>Arundineae</taxon>
        <taxon>Arundo</taxon>
    </lineage>
</organism>
<dbReference type="EMBL" id="GBRH01167971">
    <property type="protein sequence ID" value="JAE29925.1"/>
    <property type="molecule type" value="Transcribed_RNA"/>
</dbReference>
<protein>
    <submittedName>
        <fullName evidence="1">Uncharacterized protein</fullName>
    </submittedName>
</protein>
<name>A0A0A9GY51_ARUDO</name>
<accession>A0A0A9GY51</accession>